<dbReference type="Proteomes" id="UP000654670">
    <property type="component" value="Unassembled WGS sequence"/>
</dbReference>
<name>A0A917RZ87_9BACL</name>
<dbReference type="InterPro" id="IPR050259">
    <property type="entry name" value="SDR"/>
</dbReference>
<dbReference type="PANTHER" id="PTHR42879:SF2">
    <property type="entry name" value="3-OXOACYL-[ACYL-CARRIER-PROTEIN] REDUCTASE FABG"/>
    <property type="match status" value="1"/>
</dbReference>
<comment type="similarity">
    <text evidence="1">Belongs to the short-chain dehydrogenases/reductases (SDR) family.</text>
</comment>
<dbReference type="SUPFAM" id="SSF51735">
    <property type="entry name" value="NAD(P)-binding Rossmann-fold domains"/>
    <property type="match status" value="1"/>
</dbReference>
<proteinExistence type="inferred from homology"/>
<dbReference type="Pfam" id="PF13561">
    <property type="entry name" value="adh_short_C2"/>
    <property type="match status" value="1"/>
</dbReference>
<dbReference type="GO" id="GO:0016491">
    <property type="term" value="F:oxidoreductase activity"/>
    <property type="evidence" value="ECO:0007669"/>
    <property type="project" value="UniProtKB-KW"/>
</dbReference>
<comment type="caution">
    <text evidence="3">The sequence shown here is derived from an EMBL/GenBank/DDBJ whole genome shotgun (WGS) entry which is preliminary data.</text>
</comment>
<organism evidence="3 4">
    <name type="scientific">Sporolactobacillus putidus</name>
    <dbReference type="NCBI Taxonomy" id="492735"/>
    <lineage>
        <taxon>Bacteria</taxon>
        <taxon>Bacillati</taxon>
        <taxon>Bacillota</taxon>
        <taxon>Bacilli</taxon>
        <taxon>Bacillales</taxon>
        <taxon>Sporolactobacillaceae</taxon>
        <taxon>Sporolactobacillus</taxon>
    </lineage>
</organism>
<dbReference type="EMBL" id="BMOK01000002">
    <property type="protein sequence ID" value="GGL43724.1"/>
    <property type="molecule type" value="Genomic_DNA"/>
</dbReference>
<keyword evidence="4" id="KW-1185">Reference proteome</keyword>
<sequence length="245" mass="26257">MMKLGRTLITGASGAIGGAAAKKLADAGKSLFLHYNKGEKAAFRLAEELAETHPDQTFSCVRADLSRASGPEELLARLDGPVSGVVYNCGKSQVGLFQEVAPETVTEFIQLQLISPFRLIQELIRPMIHEKKGSIVFVSSIWGLTGASMEVLYSMVKGGQNTFVKALAKELAPSGITVNAVAPGAVDTPMMADFNEEDIDLVKEEIPMGRFGRPDEIAALIAYLMSPDSAYISGQIISVNGAWYC</sequence>
<dbReference type="InterPro" id="IPR036291">
    <property type="entry name" value="NAD(P)-bd_dom_sf"/>
</dbReference>
<dbReference type="PANTHER" id="PTHR42879">
    <property type="entry name" value="3-OXOACYL-(ACYL-CARRIER-PROTEIN) REDUCTASE"/>
    <property type="match status" value="1"/>
</dbReference>
<keyword evidence="2" id="KW-0560">Oxidoreductase</keyword>
<accession>A0A917RZ87</accession>
<evidence type="ECO:0000313" key="4">
    <source>
        <dbReference type="Proteomes" id="UP000654670"/>
    </source>
</evidence>
<dbReference type="FunFam" id="3.40.50.720:FF:000173">
    <property type="entry name" value="3-oxoacyl-[acyl-carrier protein] reductase"/>
    <property type="match status" value="1"/>
</dbReference>
<dbReference type="InterPro" id="IPR002347">
    <property type="entry name" value="SDR_fam"/>
</dbReference>
<evidence type="ECO:0000313" key="3">
    <source>
        <dbReference type="EMBL" id="GGL43724.1"/>
    </source>
</evidence>
<evidence type="ECO:0000256" key="2">
    <source>
        <dbReference type="ARBA" id="ARBA00023002"/>
    </source>
</evidence>
<dbReference type="PRINTS" id="PR00081">
    <property type="entry name" value="GDHRDH"/>
</dbReference>
<dbReference type="Gene3D" id="3.40.50.720">
    <property type="entry name" value="NAD(P)-binding Rossmann-like Domain"/>
    <property type="match status" value="1"/>
</dbReference>
<evidence type="ECO:0000256" key="1">
    <source>
        <dbReference type="ARBA" id="ARBA00006484"/>
    </source>
</evidence>
<reference evidence="3" key="1">
    <citation type="journal article" date="2014" name="Int. J. Syst. Evol. Microbiol.">
        <title>Complete genome sequence of Corynebacterium casei LMG S-19264T (=DSM 44701T), isolated from a smear-ripened cheese.</title>
        <authorList>
            <consortium name="US DOE Joint Genome Institute (JGI-PGF)"/>
            <person name="Walter F."/>
            <person name="Albersmeier A."/>
            <person name="Kalinowski J."/>
            <person name="Ruckert C."/>
        </authorList>
    </citation>
    <scope>NUCLEOTIDE SEQUENCE</scope>
    <source>
        <strain evidence="3">JCM 15325</strain>
    </source>
</reference>
<reference evidence="3" key="2">
    <citation type="submission" date="2020-09" db="EMBL/GenBank/DDBJ databases">
        <authorList>
            <person name="Sun Q."/>
            <person name="Ohkuma M."/>
        </authorList>
    </citation>
    <scope>NUCLEOTIDE SEQUENCE</scope>
    <source>
        <strain evidence="3">JCM 15325</strain>
    </source>
</reference>
<protein>
    <submittedName>
        <fullName evidence="3">Oxidoreductase YmfI</fullName>
    </submittedName>
</protein>
<dbReference type="NCBIfam" id="NF047420">
    <property type="entry name" value="EF_P_mod_YmfI"/>
    <property type="match status" value="1"/>
</dbReference>
<dbReference type="AlphaFoldDB" id="A0A917RZ87"/>
<gene>
    <name evidence="3" type="primary">ymfI</name>
    <name evidence="3" type="ORF">GCM10007968_04510</name>
</gene>